<keyword evidence="3" id="KW-0949">S-adenosyl-L-methionine</keyword>
<evidence type="ECO:0000256" key="2">
    <source>
        <dbReference type="ARBA" id="ARBA00022679"/>
    </source>
</evidence>
<evidence type="ECO:0000313" key="8">
    <source>
        <dbReference type="Proteomes" id="UP000653644"/>
    </source>
</evidence>
<dbReference type="SUPFAM" id="SSF46785">
    <property type="entry name" value="Winged helix' DNA-binding domain"/>
    <property type="match status" value="1"/>
</dbReference>
<dbReference type="Gene3D" id="3.40.50.150">
    <property type="entry name" value="Vaccinia Virus protein VP39"/>
    <property type="match status" value="1"/>
</dbReference>
<proteinExistence type="predicted"/>
<dbReference type="InterPro" id="IPR029063">
    <property type="entry name" value="SAM-dependent_MTases_sf"/>
</dbReference>
<dbReference type="GO" id="GO:0008168">
    <property type="term" value="F:methyltransferase activity"/>
    <property type="evidence" value="ECO:0007669"/>
    <property type="project" value="UniProtKB-KW"/>
</dbReference>
<evidence type="ECO:0000259" key="6">
    <source>
        <dbReference type="Pfam" id="PF08100"/>
    </source>
</evidence>
<evidence type="ECO:0000313" key="7">
    <source>
        <dbReference type="EMBL" id="GHA15776.1"/>
    </source>
</evidence>
<evidence type="ECO:0000259" key="5">
    <source>
        <dbReference type="Pfam" id="PF00891"/>
    </source>
</evidence>
<dbReference type="InterPro" id="IPR036390">
    <property type="entry name" value="WH_DNA-bd_sf"/>
</dbReference>
<feature type="compositionally biased region" description="Low complexity" evidence="4">
    <location>
        <begin position="1"/>
        <end position="12"/>
    </location>
</feature>
<dbReference type="Pfam" id="PF08100">
    <property type="entry name" value="Dimerisation"/>
    <property type="match status" value="1"/>
</dbReference>
<dbReference type="EMBL" id="BMVN01000005">
    <property type="protein sequence ID" value="GHA15776.1"/>
    <property type="molecule type" value="Genomic_DNA"/>
</dbReference>
<reference evidence="8" key="1">
    <citation type="journal article" date="2019" name="Int. J. Syst. Evol. Microbiol.">
        <title>The Global Catalogue of Microorganisms (GCM) 10K type strain sequencing project: providing services to taxonomists for standard genome sequencing and annotation.</title>
        <authorList>
            <consortium name="The Broad Institute Genomics Platform"/>
            <consortium name="The Broad Institute Genome Sequencing Center for Infectious Disease"/>
            <person name="Wu L."/>
            <person name="Ma J."/>
        </authorList>
    </citation>
    <scope>NUCLEOTIDE SEQUENCE [LARGE SCALE GENOMIC DNA]</scope>
    <source>
        <strain evidence="8">JCM 4733</strain>
    </source>
</reference>
<protein>
    <submittedName>
        <fullName evidence="7">Methyltransferase</fullName>
    </submittedName>
</protein>
<dbReference type="PANTHER" id="PTHR43712">
    <property type="entry name" value="PUTATIVE (AFU_ORTHOLOGUE AFUA_4G14580)-RELATED"/>
    <property type="match status" value="1"/>
</dbReference>
<keyword evidence="1 7" id="KW-0489">Methyltransferase</keyword>
<dbReference type="Proteomes" id="UP000653644">
    <property type="component" value="Unassembled WGS sequence"/>
</dbReference>
<dbReference type="PROSITE" id="PS51683">
    <property type="entry name" value="SAM_OMT_II"/>
    <property type="match status" value="1"/>
</dbReference>
<dbReference type="PANTHER" id="PTHR43712:SF2">
    <property type="entry name" value="O-METHYLTRANSFERASE CICE"/>
    <property type="match status" value="1"/>
</dbReference>
<evidence type="ECO:0000256" key="3">
    <source>
        <dbReference type="ARBA" id="ARBA00022691"/>
    </source>
</evidence>
<organism evidence="7 8">
    <name type="scientific">Streptomyces canarius</name>
    <dbReference type="NCBI Taxonomy" id="285453"/>
    <lineage>
        <taxon>Bacteria</taxon>
        <taxon>Bacillati</taxon>
        <taxon>Actinomycetota</taxon>
        <taxon>Actinomycetes</taxon>
        <taxon>Kitasatosporales</taxon>
        <taxon>Streptomycetaceae</taxon>
        <taxon>Streptomyces</taxon>
    </lineage>
</organism>
<evidence type="ECO:0000256" key="4">
    <source>
        <dbReference type="SAM" id="MobiDB-lite"/>
    </source>
</evidence>
<dbReference type="SUPFAM" id="SSF53335">
    <property type="entry name" value="S-adenosyl-L-methionine-dependent methyltransferases"/>
    <property type="match status" value="1"/>
</dbReference>
<feature type="domain" description="O-methyltransferase C-terminal" evidence="5">
    <location>
        <begin position="132"/>
        <end position="331"/>
    </location>
</feature>
<dbReference type="Pfam" id="PF00891">
    <property type="entry name" value="Methyltransf_2"/>
    <property type="match status" value="1"/>
</dbReference>
<dbReference type="Gene3D" id="1.10.287.1350">
    <property type="match status" value="1"/>
</dbReference>
<dbReference type="InterPro" id="IPR036388">
    <property type="entry name" value="WH-like_DNA-bd_sf"/>
</dbReference>
<keyword evidence="8" id="KW-1185">Reference proteome</keyword>
<dbReference type="InterPro" id="IPR001077">
    <property type="entry name" value="COMT_C"/>
</dbReference>
<dbReference type="InterPro" id="IPR016461">
    <property type="entry name" value="COMT-like"/>
</dbReference>
<dbReference type="InterPro" id="IPR012967">
    <property type="entry name" value="COMT_dimerisation"/>
</dbReference>
<dbReference type="RefSeq" id="WP_229917094.1">
    <property type="nucleotide sequence ID" value="NZ_BMVN01000005.1"/>
</dbReference>
<dbReference type="PIRSF" id="PIRSF005739">
    <property type="entry name" value="O-mtase"/>
    <property type="match status" value="1"/>
</dbReference>
<evidence type="ECO:0000256" key="1">
    <source>
        <dbReference type="ARBA" id="ARBA00022603"/>
    </source>
</evidence>
<dbReference type="GO" id="GO:0032259">
    <property type="term" value="P:methylation"/>
    <property type="evidence" value="ECO:0007669"/>
    <property type="project" value="UniProtKB-KW"/>
</dbReference>
<comment type="caution">
    <text evidence="7">The sequence shown here is derived from an EMBL/GenBank/DDBJ whole genome shotgun (WGS) entry which is preliminary data.</text>
</comment>
<accession>A0ABQ3CIN2</accession>
<name>A0ABQ3CIN2_9ACTN</name>
<sequence>MSTTTSARTTRTPVPSATPGDPAVARLAALTDLVTPYAIRAAATLGVADLIAEGVTTADALAERTRSDADALRRLLDHLAASGLLEEPEPGHYALTDLGSVLRDDHPARTRAWLDLDGGMGRSDLALSGLLTTVRTGEPAYPERFGASFWEDLAADPARAASFDALMETHLANVEAAADAYDWSGVGHVVDVGGGTGKLLTRILDAHRDLRGTLVELPGTAENARRRLAEAGLTDRCAVVPGTFFDPLPSGADAYVLSFVLHDWNDRRAAQILDRCATAAAPHGHVVVIERLKEDGVKQPWATAMDLRMLLTAGGRERSLDDFRALAATAGITLRTAVPTPTGASVLTFTTDQRGG</sequence>
<gene>
    <name evidence="7" type="ORF">GCM10010345_20550</name>
</gene>
<feature type="domain" description="O-methyltransferase dimerisation" evidence="6">
    <location>
        <begin position="33"/>
        <end position="102"/>
    </location>
</feature>
<feature type="region of interest" description="Disordered" evidence="4">
    <location>
        <begin position="1"/>
        <end position="21"/>
    </location>
</feature>
<dbReference type="Gene3D" id="1.10.10.10">
    <property type="entry name" value="Winged helix-like DNA-binding domain superfamily/Winged helix DNA-binding domain"/>
    <property type="match status" value="1"/>
</dbReference>
<keyword evidence="2" id="KW-0808">Transferase</keyword>